<evidence type="ECO:0000313" key="3">
    <source>
        <dbReference type="Proteomes" id="UP000292627"/>
    </source>
</evidence>
<proteinExistence type="predicted"/>
<dbReference type="InterPro" id="IPR007404">
    <property type="entry name" value="YdjM-like"/>
</dbReference>
<dbReference type="InterPro" id="IPR053170">
    <property type="entry name" value="Transcription_regulator"/>
</dbReference>
<feature type="transmembrane region" description="Helical" evidence="1">
    <location>
        <begin position="162"/>
        <end position="181"/>
    </location>
</feature>
<accession>A0A4Q8L7Y5</accession>
<reference evidence="2 3" key="1">
    <citation type="submission" date="2019-02" db="EMBL/GenBank/DDBJ databases">
        <title>WGS of Pseudoxanthomonas species novum from clinical isolates.</title>
        <authorList>
            <person name="Bernier A.-M."/>
            <person name="Bernard K."/>
            <person name="Vachon A."/>
        </authorList>
    </citation>
    <scope>NUCLEOTIDE SEQUENCE [LARGE SCALE GENOMIC DNA]</scope>
    <source>
        <strain evidence="2 3">NML171200</strain>
    </source>
</reference>
<dbReference type="OrthoDB" id="9781927at2"/>
<keyword evidence="1" id="KW-0812">Transmembrane</keyword>
<name>A0A4Q8L7Y5_9GAMM</name>
<dbReference type="Proteomes" id="UP000292627">
    <property type="component" value="Unassembled WGS sequence"/>
</dbReference>
<gene>
    <name evidence="2" type="ORF">EA660_11205</name>
</gene>
<evidence type="ECO:0000313" key="2">
    <source>
        <dbReference type="EMBL" id="TAA24300.1"/>
    </source>
</evidence>
<organism evidence="2 3">
    <name type="scientific">Pseudoxanthomonas winnipegensis</name>
    <dbReference type="NCBI Taxonomy" id="2480810"/>
    <lineage>
        <taxon>Bacteria</taxon>
        <taxon>Pseudomonadati</taxon>
        <taxon>Pseudomonadota</taxon>
        <taxon>Gammaproteobacteria</taxon>
        <taxon>Lysobacterales</taxon>
        <taxon>Lysobacteraceae</taxon>
        <taxon>Pseudoxanthomonas</taxon>
    </lineage>
</organism>
<protein>
    <submittedName>
        <fullName evidence="2">Metal-dependent hydrolase</fullName>
    </submittedName>
</protein>
<dbReference type="AlphaFoldDB" id="A0A4Q8L7Y5"/>
<keyword evidence="1" id="KW-1133">Transmembrane helix</keyword>
<dbReference type="EMBL" id="SHMC01000004">
    <property type="protein sequence ID" value="TAA24300.1"/>
    <property type="molecule type" value="Genomic_DNA"/>
</dbReference>
<comment type="caution">
    <text evidence="2">The sequence shown here is derived from an EMBL/GenBank/DDBJ whole genome shotgun (WGS) entry which is preliminary data.</text>
</comment>
<keyword evidence="1" id="KW-0472">Membrane</keyword>
<feature type="transmembrane region" description="Helical" evidence="1">
    <location>
        <begin position="93"/>
        <end position="114"/>
    </location>
</feature>
<evidence type="ECO:0000256" key="1">
    <source>
        <dbReference type="SAM" id="Phobius"/>
    </source>
</evidence>
<dbReference type="Pfam" id="PF04307">
    <property type="entry name" value="YdjM"/>
    <property type="match status" value="1"/>
</dbReference>
<dbReference type="PANTHER" id="PTHR40031:SF1">
    <property type="entry name" value="MEMBRANE-BOUND METAL-DEPENDENT HYDROLASE"/>
    <property type="match status" value="1"/>
</dbReference>
<sequence>MDSLTHLLLGGAIGAAIAPAGQRRAAILAGAALNTVPDLDVLLLPRFTDDPVALMTWHRSFLHSVFVLPLIGALVWWVCRVRGTRVNSAPARWFWLIQACLLSHPLMDACTVYGTSLLWPLDVAPAMWSLFFIIEPAFTLWLLVGCVIAWCAPRKPLGRRGAIAGLALAACVLGVAGLAKWKVDRQAERTLAGMGLGDMPRFSTPMPFSTLLWRVVAMTPSGYVDAERSVFDTGPMVFRGHASNTQALAEAIGIGIPAVTRLDWFNHGFMRARVQDGRLVLSDLRMGLDPDYTFNFAVAERRDQDWQAIEPEQIQVPLPISGIDGFRRLIGAVWHRTWHEDDTPLRAMILAPQAQATSANEAATPASSASK</sequence>
<dbReference type="GO" id="GO:0016787">
    <property type="term" value="F:hydrolase activity"/>
    <property type="evidence" value="ECO:0007669"/>
    <property type="project" value="UniProtKB-KW"/>
</dbReference>
<dbReference type="RefSeq" id="WP_130551639.1">
    <property type="nucleotide sequence ID" value="NZ_SHMC01000004.1"/>
</dbReference>
<feature type="transmembrane region" description="Helical" evidence="1">
    <location>
        <begin position="126"/>
        <end position="150"/>
    </location>
</feature>
<feature type="transmembrane region" description="Helical" evidence="1">
    <location>
        <begin position="61"/>
        <end position="81"/>
    </location>
</feature>
<dbReference type="PANTHER" id="PTHR40031">
    <property type="entry name" value="HYPOTHETICAL MEMBRANE SPANNING PROTEIN"/>
    <property type="match status" value="1"/>
</dbReference>
<keyword evidence="2" id="KW-0378">Hydrolase</keyword>